<evidence type="ECO:0000313" key="3">
    <source>
        <dbReference type="Proteomes" id="UP000693972"/>
    </source>
</evidence>
<keyword evidence="1" id="KW-0812">Transmembrane</keyword>
<dbReference type="EMBL" id="CP078073">
    <property type="protein sequence ID" value="QXL87514.1"/>
    <property type="molecule type" value="Genomic_DNA"/>
</dbReference>
<proteinExistence type="predicted"/>
<dbReference type="Proteomes" id="UP000693972">
    <property type="component" value="Unassembled WGS sequence"/>
</dbReference>
<accession>A0A975TVK3</accession>
<reference evidence="2 3" key="1">
    <citation type="submission" date="2021-07" db="EMBL/GenBank/DDBJ databases">
        <title>Karlodiniumbacter phycospheric gen. nov., sp. nov., a phycosphere bacterium isolated from karlodinium veneficum.</title>
        <authorList>
            <person name="Peng Y."/>
            <person name="Jiang L."/>
            <person name="Lee J."/>
        </authorList>
    </citation>
    <scope>NUCLEOTIDE SEQUENCE</scope>
    <source>
        <strain evidence="2 3">N5</strain>
    </source>
</reference>
<dbReference type="EMBL" id="JAIMBW010000001">
    <property type="protein sequence ID" value="MBY4894893.1"/>
    <property type="molecule type" value="Genomic_DNA"/>
</dbReference>
<dbReference type="Pfam" id="PF05656">
    <property type="entry name" value="DUF805"/>
    <property type="match status" value="1"/>
</dbReference>
<feature type="transmembrane region" description="Helical" evidence="1">
    <location>
        <begin position="117"/>
        <end position="137"/>
    </location>
</feature>
<dbReference type="PANTHER" id="PTHR34980:SF1">
    <property type="entry name" value="INNER MEMBRANE PROTEIN"/>
    <property type="match status" value="1"/>
</dbReference>
<evidence type="ECO:0000256" key="1">
    <source>
        <dbReference type="SAM" id="Phobius"/>
    </source>
</evidence>
<evidence type="ECO:0000313" key="2">
    <source>
        <dbReference type="EMBL" id="QXL87514.1"/>
    </source>
</evidence>
<feature type="transmembrane region" description="Helical" evidence="1">
    <location>
        <begin position="21"/>
        <end position="40"/>
    </location>
</feature>
<keyword evidence="1" id="KW-0472">Membrane</keyword>
<name>A0A975TVK3_9RHOB</name>
<dbReference type="InterPro" id="IPR008523">
    <property type="entry name" value="DUF805"/>
</dbReference>
<dbReference type="RefSeq" id="WP_257894382.1">
    <property type="nucleotide sequence ID" value="NZ_JAIMBW010000001.1"/>
</dbReference>
<keyword evidence="3" id="KW-1185">Reference proteome</keyword>
<sequence>MNASSAQTFGRLVSFRGRAGHAEFWAVVGLSFAVMLPAFLTEFRWLFWTTHEYTAEVTRSSFVTGETTRFQEQVTNVYLTLFSVEGSWVTIVPLCVVIVPLLAALVRRLHDLGRSGWWAFVALFLLFGLEPLVRAMIEFLALSVPIVALVASLLLGFPTFVLSSAALIVLVLWTANEGEPEINEFGPKPTGILV</sequence>
<organism evidence="2">
    <name type="scientific">Gymnodinialimonas phycosphaerae</name>
    <dbReference type="NCBI Taxonomy" id="2841589"/>
    <lineage>
        <taxon>Bacteria</taxon>
        <taxon>Pseudomonadati</taxon>
        <taxon>Pseudomonadota</taxon>
        <taxon>Alphaproteobacteria</taxon>
        <taxon>Rhodobacterales</taxon>
        <taxon>Paracoccaceae</taxon>
        <taxon>Gymnodinialimonas</taxon>
    </lineage>
</organism>
<dbReference type="PANTHER" id="PTHR34980">
    <property type="entry name" value="INNER MEMBRANE PROTEIN-RELATED-RELATED"/>
    <property type="match status" value="1"/>
</dbReference>
<dbReference type="GO" id="GO:0005886">
    <property type="term" value="C:plasma membrane"/>
    <property type="evidence" value="ECO:0007669"/>
    <property type="project" value="TreeGrafter"/>
</dbReference>
<keyword evidence="1" id="KW-1133">Transmembrane helix</keyword>
<gene>
    <name evidence="2" type="ORF">KUL25_19210</name>
</gene>
<dbReference type="AlphaFoldDB" id="A0A975TVK3"/>
<protein>
    <submittedName>
        <fullName evidence="2">DUF805 domain-containing protein</fullName>
    </submittedName>
</protein>
<feature type="transmembrane region" description="Helical" evidence="1">
    <location>
        <begin position="86"/>
        <end position="105"/>
    </location>
</feature>
<feature type="transmembrane region" description="Helical" evidence="1">
    <location>
        <begin position="143"/>
        <end position="173"/>
    </location>
</feature>